<accession>A0AC60QPH1</accession>
<sequence length="359" mass="39769">MLMRKEGMLEIMRRELGKEREARERMELEMKETREGLRDEKREKKGVDGGELGGQRKGTHVQSGDCKKSVDIDDTRFDSVEEAGMTEFMCRMCVLNARQDRLEAGNTELVARIVKLEAELERERSERQTVDEKLAKANEKLADLGVVLLPSDITVNDTVVERDGGRTYKEALKPGGEVTEKGEEKSKGNAPALTESREDMEGSVIIAGDSNMERCRGAIAERVKGDARVQIGVLAGQTMRAVIEGVKEKLWETKEGRNLVKIAGGLNDVLRGNGGGVGKQLRRVVRDLWATSYIVQIHVCTVPEVRNNREQAFEGSGIHFSPNVGRAVGWRMAGKAVAFLGDPKALKERNPVRSKAKGL</sequence>
<evidence type="ECO:0000313" key="2">
    <source>
        <dbReference type="Proteomes" id="UP000805193"/>
    </source>
</evidence>
<name>A0AC60QPH1_IXOPE</name>
<dbReference type="EMBL" id="JABSTQ010005809">
    <property type="protein sequence ID" value="KAG0438493.1"/>
    <property type="molecule type" value="Genomic_DNA"/>
</dbReference>
<gene>
    <name evidence="1" type="ORF">HPB47_016991</name>
</gene>
<reference evidence="1 2" key="1">
    <citation type="journal article" date="2020" name="Cell">
        <title>Large-Scale Comparative Analyses of Tick Genomes Elucidate Their Genetic Diversity and Vector Capacities.</title>
        <authorList>
            <consortium name="Tick Genome and Microbiome Consortium (TIGMIC)"/>
            <person name="Jia N."/>
            <person name="Wang J."/>
            <person name="Shi W."/>
            <person name="Du L."/>
            <person name="Sun Y."/>
            <person name="Zhan W."/>
            <person name="Jiang J.F."/>
            <person name="Wang Q."/>
            <person name="Zhang B."/>
            <person name="Ji P."/>
            <person name="Bell-Sakyi L."/>
            <person name="Cui X.M."/>
            <person name="Yuan T.T."/>
            <person name="Jiang B.G."/>
            <person name="Yang W.F."/>
            <person name="Lam T.T."/>
            <person name="Chang Q.C."/>
            <person name="Ding S.J."/>
            <person name="Wang X.J."/>
            <person name="Zhu J.G."/>
            <person name="Ruan X.D."/>
            <person name="Zhao L."/>
            <person name="Wei J.T."/>
            <person name="Ye R.Z."/>
            <person name="Que T.C."/>
            <person name="Du C.H."/>
            <person name="Zhou Y.H."/>
            <person name="Cheng J.X."/>
            <person name="Dai P.F."/>
            <person name="Guo W.B."/>
            <person name="Han X.H."/>
            <person name="Huang E.J."/>
            <person name="Li L.F."/>
            <person name="Wei W."/>
            <person name="Gao Y.C."/>
            <person name="Liu J.Z."/>
            <person name="Shao H.Z."/>
            <person name="Wang X."/>
            <person name="Wang C.C."/>
            <person name="Yang T.C."/>
            <person name="Huo Q.B."/>
            <person name="Li W."/>
            <person name="Chen H.Y."/>
            <person name="Chen S.E."/>
            <person name="Zhou L.G."/>
            <person name="Ni X.B."/>
            <person name="Tian J.H."/>
            <person name="Sheng Y."/>
            <person name="Liu T."/>
            <person name="Pan Y.S."/>
            <person name="Xia L.Y."/>
            <person name="Li J."/>
            <person name="Zhao F."/>
            <person name="Cao W.C."/>
        </authorList>
    </citation>
    <scope>NUCLEOTIDE SEQUENCE [LARGE SCALE GENOMIC DNA]</scope>
    <source>
        <strain evidence="1">Iper-2018</strain>
    </source>
</reference>
<keyword evidence="2" id="KW-1185">Reference proteome</keyword>
<proteinExistence type="predicted"/>
<evidence type="ECO:0000313" key="1">
    <source>
        <dbReference type="EMBL" id="KAG0438493.1"/>
    </source>
</evidence>
<dbReference type="Proteomes" id="UP000805193">
    <property type="component" value="Unassembled WGS sequence"/>
</dbReference>
<organism evidence="1 2">
    <name type="scientific">Ixodes persulcatus</name>
    <name type="common">Taiga tick</name>
    <dbReference type="NCBI Taxonomy" id="34615"/>
    <lineage>
        <taxon>Eukaryota</taxon>
        <taxon>Metazoa</taxon>
        <taxon>Ecdysozoa</taxon>
        <taxon>Arthropoda</taxon>
        <taxon>Chelicerata</taxon>
        <taxon>Arachnida</taxon>
        <taxon>Acari</taxon>
        <taxon>Parasitiformes</taxon>
        <taxon>Ixodida</taxon>
        <taxon>Ixodoidea</taxon>
        <taxon>Ixodidae</taxon>
        <taxon>Ixodinae</taxon>
        <taxon>Ixodes</taxon>
    </lineage>
</organism>
<protein>
    <submittedName>
        <fullName evidence="1">Uncharacterized protein</fullName>
    </submittedName>
</protein>
<comment type="caution">
    <text evidence="1">The sequence shown here is derived from an EMBL/GenBank/DDBJ whole genome shotgun (WGS) entry which is preliminary data.</text>
</comment>